<evidence type="ECO:0000256" key="9">
    <source>
        <dbReference type="ARBA" id="ARBA00023242"/>
    </source>
</evidence>
<evidence type="ECO:0000313" key="15">
    <source>
        <dbReference type="EMBL" id="CDW71494.1"/>
    </source>
</evidence>
<feature type="compositionally biased region" description="Basic and acidic residues" evidence="11">
    <location>
        <begin position="1690"/>
        <end position="1702"/>
    </location>
</feature>
<evidence type="ECO:0000313" key="16">
    <source>
        <dbReference type="Proteomes" id="UP000039865"/>
    </source>
</evidence>
<evidence type="ECO:0000256" key="8">
    <source>
        <dbReference type="ARBA" id="ARBA00023125"/>
    </source>
</evidence>
<dbReference type="FunFam" id="3.40.50.10810:FF:000005">
    <property type="entry name" value="Photoperiod-independent early flowering 1"/>
    <property type="match status" value="1"/>
</dbReference>
<dbReference type="GO" id="GO:0005524">
    <property type="term" value="F:ATP binding"/>
    <property type="evidence" value="ECO:0007669"/>
    <property type="project" value="UniProtKB-KW"/>
</dbReference>
<dbReference type="Pfam" id="PF00176">
    <property type="entry name" value="SNF2-rel_dom"/>
    <property type="match status" value="1"/>
</dbReference>
<evidence type="ECO:0000256" key="5">
    <source>
        <dbReference type="ARBA" id="ARBA00022806"/>
    </source>
</evidence>
<comment type="subcellular location">
    <subcellularLocation>
        <location evidence="1">Nucleus</location>
    </subcellularLocation>
</comment>
<evidence type="ECO:0000256" key="2">
    <source>
        <dbReference type="ARBA" id="ARBA00009220"/>
    </source>
</evidence>
<keyword evidence="9" id="KW-0539">Nucleus</keyword>
<dbReference type="InterPro" id="IPR049730">
    <property type="entry name" value="SNF2/RAD54-like_C"/>
</dbReference>
<keyword evidence="7" id="KW-0156">Chromatin regulator</keyword>
<dbReference type="Pfam" id="PF00271">
    <property type="entry name" value="Helicase_C"/>
    <property type="match status" value="1"/>
</dbReference>
<feature type="region of interest" description="Disordered" evidence="11">
    <location>
        <begin position="1679"/>
        <end position="1729"/>
    </location>
</feature>
<evidence type="ECO:0000256" key="1">
    <source>
        <dbReference type="ARBA" id="ARBA00004123"/>
    </source>
</evidence>
<keyword evidence="10" id="KW-0175">Coiled coil</keyword>
<dbReference type="Gene3D" id="3.40.50.10810">
    <property type="entry name" value="Tandem AAA-ATPase domain"/>
    <property type="match status" value="1"/>
</dbReference>
<gene>
    <name evidence="15" type="primary">Contig9275.g9920</name>
    <name evidence="15" type="ORF">STYLEM_439</name>
</gene>
<dbReference type="SMART" id="SM00487">
    <property type="entry name" value="DEXDc"/>
    <property type="match status" value="1"/>
</dbReference>
<dbReference type="Gene3D" id="3.40.50.300">
    <property type="entry name" value="P-loop containing nucleotide triphosphate hydrolases"/>
    <property type="match status" value="1"/>
</dbReference>
<dbReference type="GO" id="GO:0006338">
    <property type="term" value="P:chromatin remodeling"/>
    <property type="evidence" value="ECO:0007669"/>
    <property type="project" value="TreeGrafter"/>
</dbReference>
<protein>
    <submittedName>
        <fullName evidence="15">Snf2 family n-terminal domain containing protein</fullName>
    </submittedName>
</protein>
<dbReference type="FunCoup" id="A0A077ZPV8">
    <property type="interactions" value="142"/>
</dbReference>
<keyword evidence="6" id="KW-0067">ATP-binding</keyword>
<feature type="compositionally biased region" description="Basic and acidic residues" evidence="11">
    <location>
        <begin position="1"/>
        <end position="22"/>
    </location>
</feature>
<dbReference type="InterPro" id="IPR014001">
    <property type="entry name" value="Helicase_ATP-bd"/>
</dbReference>
<name>A0A077ZPV8_STYLE</name>
<dbReference type="PROSITE" id="PS51192">
    <property type="entry name" value="HELICASE_ATP_BIND_1"/>
    <property type="match status" value="1"/>
</dbReference>
<keyword evidence="3" id="KW-0547">Nucleotide-binding</keyword>
<dbReference type="GO" id="GO:0016887">
    <property type="term" value="F:ATP hydrolysis activity"/>
    <property type="evidence" value="ECO:0007669"/>
    <property type="project" value="TreeGrafter"/>
</dbReference>
<dbReference type="OrthoDB" id="448448at2759"/>
<keyword evidence="8" id="KW-0238">DNA-binding</keyword>
<reference evidence="15 16" key="1">
    <citation type="submission" date="2014-06" db="EMBL/GenBank/DDBJ databases">
        <authorList>
            <person name="Swart Estienne"/>
        </authorList>
    </citation>
    <scope>NUCLEOTIDE SEQUENCE [LARGE SCALE GENOMIC DNA]</scope>
    <source>
        <strain evidence="15 16">130c</strain>
    </source>
</reference>
<evidence type="ECO:0000256" key="4">
    <source>
        <dbReference type="ARBA" id="ARBA00022801"/>
    </source>
</evidence>
<keyword evidence="4" id="KW-0378">Hydrolase</keyword>
<dbReference type="GO" id="GO:0004386">
    <property type="term" value="F:helicase activity"/>
    <property type="evidence" value="ECO:0007669"/>
    <property type="project" value="UniProtKB-KW"/>
</dbReference>
<dbReference type="PANTHER" id="PTHR45685">
    <property type="entry name" value="HELICASE SRCAP-RELATED"/>
    <property type="match status" value="1"/>
</dbReference>
<dbReference type="InterPro" id="IPR014012">
    <property type="entry name" value="HSA_dom"/>
</dbReference>
<evidence type="ECO:0000256" key="11">
    <source>
        <dbReference type="SAM" id="MobiDB-lite"/>
    </source>
</evidence>
<dbReference type="InterPro" id="IPR027417">
    <property type="entry name" value="P-loop_NTPase"/>
</dbReference>
<feature type="compositionally biased region" description="Polar residues" evidence="11">
    <location>
        <begin position="1715"/>
        <end position="1724"/>
    </location>
</feature>
<dbReference type="PROSITE" id="PS51194">
    <property type="entry name" value="HELICASE_CTER"/>
    <property type="match status" value="1"/>
</dbReference>
<evidence type="ECO:0000259" key="13">
    <source>
        <dbReference type="PROSITE" id="PS51194"/>
    </source>
</evidence>
<dbReference type="PANTHER" id="PTHR45685:SF1">
    <property type="entry name" value="HELICASE SRCAP"/>
    <property type="match status" value="1"/>
</dbReference>
<feature type="region of interest" description="Disordered" evidence="11">
    <location>
        <begin position="1"/>
        <end position="43"/>
    </location>
</feature>
<dbReference type="InterPro" id="IPR050520">
    <property type="entry name" value="INO80/SWR1_helicase"/>
</dbReference>
<feature type="domain" description="Helicase ATP-binding" evidence="12">
    <location>
        <begin position="372"/>
        <end position="537"/>
    </location>
</feature>
<evidence type="ECO:0000259" key="14">
    <source>
        <dbReference type="PROSITE" id="PS51204"/>
    </source>
</evidence>
<sequence length="1750" mass="206498">MDAQRRGEESFLPDLKELKNDLDTSSDNVSEDSDSSLELKKRDHPDSIQLTELYEKRDEIQEQLNDLRSSIGKKVQSGDILDVKTQSSKCHWGFLIKEMKWMAEDFERETKKKIGDTKKHARSCKKQIHEKKLKKEKELKDQKIEVRKKAVNMSRMVQQFWRSIEKVVKHNYNVLYEKKRQQIRTKKLENFVSKHLKLSVRVAEELNTKSFIQQSMHNKDGTDQNMLLNGDENVDPNKGGQVIVKIYGSQDEFTNHRDIEKLNDSRNEEKIELQPYKRQKVNVIVKKDANGQYEVLEEFVKEDAAYSQQIMSQVPEDKQISRALIAEQTVEMAKSFQPTGFTLSSVNVKTKVPFLLQGDLREYQIIGLDWLVTLHNKKLNGILADEMGLGKTIQTISMLASLACDKGIWGPHLIVVPTTIIINWEMEFKKWCPGFKILTYFGSQKERKMKRHGWSKENSFHVCITSYKLVIQDHFAFRRKKWYYMVLDEAQNIKNFKSQRWQTLLRFNTKRRLLLTGTPLQNDVMELWSLMHFLMPNIFSSQQDFKEWFSNPFNQSINQNQTLNISVVQKLQSILRPFLLRRMKRDVEKQLPEKIEHIVQCNLSRRQRLLYDEYINSDKTKQTLNDTDFFSIMNVLMQLRKVCNHPDLFEPRSIESPFIMQDRVKFNYSYLIYKAFQNNPLKDVSLQSLNFVLTEFENISRVEYQTMQELYPRRPLIQVIGENKNHIDNLSDHLLQTRPMADGFAIGRRLPINCNVLAKSNTKSLQHTLPTVLPYESNIFHDIPSYLNTACLPFAQHYYSLDSFDYMRYSQRNKEFNEFDSYMSALHNEEQRLYLLKFAQKLIQWKQVDTSNRNNLAFKKPVYGEDCRKAVKVNLLFGDVFEVKRHKNLDKSNKDNISMINDLEKAAQTVFNPFSQNICFNSESKELREQLNQNIVEDWPELSEEQIEQYNSHNPLIKEVPMSLQIKNKKRKKQLKEQFKKEQEEQQRRIQLQIQEQIMRSSLAQQEDQQMDDESQVIERITKVQDKEFFIIINKKGVQEKDDFSNDNDELQKRSNSNVEIIINDIEREVIEYRKSIPQEQFNFDINEAQNDQVKPSAEDQQINLDDQSPYQKIYQNASKRFKKESDANENELIGDDQKMNIEYELQEGISGPQVNEIKKDISLTLDVIKEDNYLQYNLKQLLNQSPGILKDGLNDQQTKDINHFSASIFGNNDIRQEENQFKQKITYKNCEGLRELITTPLQRVQILEETIKHYKFIIPKCVATTVEFIPSKIVTQNQKEKAYERFLYQKLMSHRNVNQSLKYSNILFFPHKNLIQYDCGKLQRLAMLLKNLHSKGHKVLIFTQMTRILDILENFLNLHGYSYVRLDGSVKVEMRQRLVDKFNLNKKIFCFISSTRCGGIGINLTGADCVIFYDTDWNPAMDKQAQDRCHRIGQTKTVHIYRLISINTIEENIFKKSLQKRDFGGLIIEGGFDMEFFKKVSLKDILEDEDFFKPKRRNLMKEENIVFHSNNQNLGLNDDEEHENIHELDFEKQREIESYRRRFEEALVRIEDKEDVIALQQAKREIDDEFDEEAILQQEASVTTGPSSKFGDAQTPTIANQEGALPLPTEEEQPEQVPAFDDKSAQQLQKEMKKSEFINWRTHATLNDVTKMCIEYYEHGFTFDSYLDDRAKKDNKFVNPLKDEDEEVKQDREEHQEKEDNGSEFSFSDEDEQMSQNEDQQAMEQYDRSMADSLYKRTKYEIEQKYFVL</sequence>
<dbReference type="Pfam" id="PF07529">
    <property type="entry name" value="HSA"/>
    <property type="match status" value="1"/>
</dbReference>
<keyword evidence="5" id="KW-0347">Helicase</keyword>
<dbReference type="GO" id="GO:0042393">
    <property type="term" value="F:histone binding"/>
    <property type="evidence" value="ECO:0007669"/>
    <property type="project" value="TreeGrafter"/>
</dbReference>
<dbReference type="CDD" id="cd18793">
    <property type="entry name" value="SF2_C_SNF"/>
    <property type="match status" value="1"/>
</dbReference>
<dbReference type="InParanoid" id="A0A077ZPV8"/>
<evidence type="ECO:0000256" key="3">
    <source>
        <dbReference type="ARBA" id="ARBA00022741"/>
    </source>
</evidence>
<feature type="domain" description="HSA" evidence="14">
    <location>
        <begin position="79"/>
        <end position="153"/>
    </location>
</feature>
<dbReference type="InterPro" id="IPR001650">
    <property type="entry name" value="Helicase_C-like"/>
</dbReference>
<dbReference type="CDD" id="cd18003">
    <property type="entry name" value="DEXQc_SRCAP"/>
    <property type="match status" value="1"/>
</dbReference>
<dbReference type="SMART" id="SM00490">
    <property type="entry name" value="HELICc"/>
    <property type="match status" value="1"/>
</dbReference>
<comment type="similarity">
    <text evidence="2">Belongs to the SNF2/RAD54 helicase family. SWR1 subfamily.</text>
</comment>
<dbReference type="Gene3D" id="1.20.120.850">
    <property type="entry name" value="SWI2/SNF2 ATPases, N-terminal domain"/>
    <property type="match status" value="1"/>
</dbReference>
<dbReference type="Proteomes" id="UP000039865">
    <property type="component" value="Unassembled WGS sequence"/>
</dbReference>
<organism evidence="15 16">
    <name type="scientific">Stylonychia lemnae</name>
    <name type="common">Ciliate</name>
    <dbReference type="NCBI Taxonomy" id="5949"/>
    <lineage>
        <taxon>Eukaryota</taxon>
        <taxon>Sar</taxon>
        <taxon>Alveolata</taxon>
        <taxon>Ciliophora</taxon>
        <taxon>Intramacronucleata</taxon>
        <taxon>Spirotrichea</taxon>
        <taxon>Stichotrichia</taxon>
        <taxon>Sporadotrichida</taxon>
        <taxon>Oxytrichidae</taxon>
        <taxon>Stylonychinae</taxon>
        <taxon>Stylonychia</taxon>
    </lineage>
</organism>
<dbReference type="InterPro" id="IPR038718">
    <property type="entry name" value="SNF2-like_sf"/>
</dbReference>
<accession>A0A077ZPV8</accession>
<dbReference type="GO" id="GO:0000812">
    <property type="term" value="C:Swr1 complex"/>
    <property type="evidence" value="ECO:0007669"/>
    <property type="project" value="TreeGrafter"/>
</dbReference>
<feature type="coiled-coil region" evidence="10">
    <location>
        <begin position="965"/>
        <end position="996"/>
    </location>
</feature>
<dbReference type="OMA" id="ELYDNNH"/>
<dbReference type="InterPro" id="IPR000330">
    <property type="entry name" value="SNF2_N"/>
</dbReference>
<dbReference type="GO" id="GO:0003677">
    <property type="term" value="F:DNA binding"/>
    <property type="evidence" value="ECO:0007669"/>
    <property type="project" value="UniProtKB-KW"/>
</dbReference>
<proteinExistence type="inferred from homology"/>
<evidence type="ECO:0000256" key="7">
    <source>
        <dbReference type="ARBA" id="ARBA00022853"/>
    </source>
</evidence>
<dbReference type="SUPFAM" id="SSF52540">
    <property type="entry name" value="P-loop containing nucleoside triphosphate hydrolases"/>
    <property type="match status" value="3"/>
</dbReference>
<dbReference type="EMBL" id="CCKQ01000418">
    <property type="protein sequence ID" value="CDW71494.1"/>
    <property type="molecule type" value="Genomic_DNA"/>
</dbReference>
<dbReference type="PROSITE" id="PS51204">
    <property type="entry name" value="HSA"/>
    <property type="match status" value="1"/>
</dbReference>
<keyword evidence="16" id="KW-1185">Reference proteome</keyword>
<evidence type="ECO:0000256" key="6">
    <source>
        <dbReference type="ARBA" id="ARBA00022840"/>
    </source>
</evidence>
<evidence type="ECO:0000259" key="12">
    <source>
        <dbReference type="PROSITE" id="PS51192"/>
    </source>
</evidence>
<evidence type="ECO:0000256" key="10">
    <source>
        <dbReference type="SAM" id="Coils"/>
    </source>
</evidence>
<feature type="domain" description="Helicase C-terminal" evidence="13">
    <location>
        <begin position="1322"/>
        <end position="1481"/>
    </location>
</feature>
<feature type="coiled-coil region" evidence="10">
    <location>
        <begin position="1537"/>
        <end position="1580"/>
    </location>
</feature>